<gene>
    <name evidence="1" type="ORF">C2G38_2178623</name>
</gene>
<dbReference type="Proteomes" id="UP000266673">
    <property type="component" value="Unassembled WGS sequence"/>
</dbReference>
<evidence type="ECO:0000313" key="1">
    <source>
        <dbReference type="EMBL" id="RIB20693.1"/>
    </source>
</evidence>
<sequence length="128" mass="15596">MIHIKLKLMIQNFWQTTYYIRRQSTEYEDIHTFDNIILKIMILRYSLNIATALFYDDPRITRSILYRIKNNIQFVPLLDMHIYKERIGEYMKFVNRYEEECKQTLNDEQNIEMLFASLMDHSDSAKNA</sequence>
<protein>
    <submittedName>
        <fullName evidence="1">Uncharacterized protein</fullName>
    </submittedName>
</protein>
<accession>A0A397VLD2</accession>
<name>A0A397VLD2_9GLOM</name>
<reference evidence="1 2" key="1">
    <citation type="submission" date="2018-06" db="EMBL/GenBank/DDBJ databases">
        <title>Comparative genomics reveals the genomic features of Rhizophagus irregularis, R. cerebriforme, R. diaphanum and Gigaspora rosea, and their symbiotic lifestyle signature.</title>
        <authorList>
            <person name="Morin E."/>
            <person name="San Clemente H."/>
            <person name="Chen E.C.H."/>
            <person name="De La Providencia I."/>
            <person name="Hainaut M."/>
            <person name="Kuo A."/>
            <person name="Kohler A."/>
            <person name="Murat C."/>
            <person name="Tang N."/>
            <person name="Roy S."/>
            <person name="Loubradou J."/>
            <person name="Henrissat B."/>
            <person name="Grigoriev I.V."/>
            <person name="Corradi N."/>
            <person name="Roux C."/>
            <person name="Martin F.M."/>
        </authorList>
    </citation>
    <scope>NUCLEOTIDE SEQUENCE [LARGE SCALE GENOMIC DNA]</scope>
    <source>
        <strain evidence="1 2">DAOM 194757</strain>
    </source>
</reference>
<proteinExistence type="predicted"/>
<comment type="caution">
    <text evidence="1">The sequence shown here is derived from an EMBL/GenBank/DDBJ whole genome shotgun (WGS) entry which is preliminary data.</text>
</comment>
<organism evidence="1 2">
    <name type="scientific">Gigaspora rosea</name>
    <dbReference type="NCBI Taxonomy" id="44941"/>
    <lineage>
        <taxon>Eukaryota</taxon>
        <taxon>Fungi</taxon>
        <taxon>Fungi incertae sedis</taxon>
        <taxon>Mucoromycota</taxon>
        <taxon>Glomeromycotina</taxon>
        <taxon>Glomeromycetes</taxon>
        <taxon>Diversisporales</taxon>
        <taxon>Gigasporaceae</taxon>
        <taxon>Gigaspora</taxon>
    </lineage>
</organism>
<dbReference type="EMBL" id="QKWP01000403">
    <property type="protein sequence ID" value="RIB20693.1"/>
    <property type="molecule type" value="Genomic_DNA"/>
</dbReference>
<dbReference type="AlphaFoldDB" id="A0A397VLD2"/>
<dbReference type="OrthoDB" id="10260349at2759"/>
<keyword evidence="2" id="KW-1185">Reference proteome</keyword>
<evidence type="ECO:0000313" key="2">
    <source>
        <dbReference type="Proteomes" id="UP000266673"/>
    </source>
</evidence>